<dbReference type="Proteomes" id="UP000245942">
    <property type="component" value="Unassembled WGS sequence"/>
</dbReference>
<keyword evidence="1" id="KW-0732">Signal</keyword>
<reference evidence="2 3" key="1">
    <citation type="journal article" date="2018" name="Mol. Biol. Evol.">
        <title>Broad Genomic Sampling Reveals a Smut Pathogenic Ancestry of the Fungal Clade Ustilaginomycotina.</title>
        <authorList>
            <person name="Kijpornyongpan T."/>
            <person name="Mondo S.J."/>
            <person name="Barry K."/>
            <person name="Sandor L."/>
            <person name="Lee J."/>
            <person name="Lipzen A."/>
            <person name="Pangilinan J."/>
            <person name="LaButti K."/>
            <person name="Hainaut M."/>
            <person name="Henrissat B."/>
            <person name="Grigoriev I.V."/>
            <person name="Spatafora J.W."/>
            <person name="Aime M.C."/>
        </authorList>
    </citation>
    <scope>NUCLEOTIDE SEQUENCE [LARGE SCALE GENOMIC DNA]</scope>
    <source>
        <strain evidence="2 3">MCA 4718</strain>
    </source>
</reference>
<evidence type="ECO:0000313" key="2">
    <source>
        <dbReference type="EMBL" id="PWN20267.1"/>
    </source>
</evidence>
<keyword evidence="3" id="KW-1185">Reference proteome</keyword>
<dbReference type="RefSeq" id="XP_025347427.1">
    <property type="nucleotide sequence ID" value="XM_025492599.1"/>
</dbReference>
<name>A0A316U4U5_9BASI</name>
<feature type="chain" id="PRO_5016400893" evidence="1">
    <location>
        <begin position="20"/>
        <end position="80"/>
    </location>
</feature>
<evidence type="ECO:0000313" key="3">
    <source>
        <dbReference type="Proteomes" id="UP000245942"/>
    </source>
</evidence>
<evidence type="ECO:0000256" key="1">
    <source>
        <dbReference type="SAM" id="SignalP"/>
    </source>
</evidence>
<proteinExistence type="predicted"/>
<gene>
    <name evidence="2" type="ORF">BCV69DRAFT_283142</name>
</gene>
<sequence length="80" mass="8674">MRFITFGLLLLAVPLLAQGAAISERPASVGLSIRQDEPGVCRPAEYCHALSPCYKGICYCNPTLSPCKKHPPSASLEHDY</sequence>
<organism evidence="2 3">
    <name type="scientific">Pseudomicrostroma glucosiphilum</name>
    <dbReference type="NCBI Taxonomy" id="1684307"/>
    <lineage>
        <taxon>Eukaryota</taxon>
        <taxon>Fungi</taxon>
        <taxon>Dikarya</taxon>
        <taxon>Basidiomycota</taxon>
        <taxon>Ustilaginomycotina</taxon>
        <taxon>Exobasidiomycetes</taxon>
        <taxon>Microstromatales</taxon>
        <taxon>Microstromatales incertae sedis</taxon>
        <taxon>Pseudomicrostroma</taxon>
    </lineage>
</organism>
<dbReference type="GeneID" id="37014333"/>
<accession>A0A316U4U5</accession>
<dbReference type="AlphaFoldDB" id="A0A316U4U5"/>
<protein>
    <submittedName>
        <fullName evidence="2">Uncharacterized protein</fullName>
    </submittedName>
</protein>
<dbReference type="EMBL" id="KZ819328">
    <property type="protein sequence ID" value="PWN20267.1"/>
    <property type="molecule type" value="Genomic_DNA"/>
</dbReference>
<feature type="signal peptide" evidence="1">
    <location>
        <begin position="1"/>
        <end position="19"/>
    </location>
</feature>